<gene>
    <name evidence="1" type="ORF">FIV42_12775</name>
</gene>
<organism evidence="1 2">
    <name type="scientific">Persicimonas caeni</name>
    <dbReference type="NCBI Taxonomy" id="2292766"/>
    <lineage>
        <taxon>Bacteria</taxon>
        <taxon>Deltaproteobacteria</taxon>
        <taxon>Bradymonadales</taxon>
        <taxon>Bradymonadaceae</taxon>
        <taxon>Persicimonas</taxon>
    </lineage>
</organism>
<accession>A0A4Y6PTG1</accession>
<accession>A0A5B8YAU7</accession>
<proteinExistence type="predicted"/>
<protein>
    <submittedName>
        <fullName evidence="1">Uncharacterized protein</fullName>
    </submittedName>
</protein>
<dbReference type="RefSeq" id="WP_141198068.1">
    <property type="nucleotide sequence ID" value="NZ_CP041186.1"/>
</dbReference>
<evidence type="ECO:0000313" key="1">
    <source>
        <dbReference type="EMBL" id="QDG51588.1"/>
    </source>
</evidence>
<name>A0A4Y6PTG1_PERCE</name>
<dbReference type="AlphaFoldDB" id="A0A4Y6PTG1"/>
<evidence type="ECO:0000313" key="2">
    <source>
        <dbReference type="Proteomes" id="UP000315995"/>
    </source>
</evidence>
<reference evidence="1 2" key="1">
    <citation type="submission" date="2019-06" db="EMBL/GenBank/DDBJ databases">
        <title>Persicimonas caeni gen. nov., sp. nov., a predatory bacterium isolated from solar saltern.</title>
        <authorList>
            <person name="Wang S."/>
        </authorList>
    </citation>
    <scope>NUCLEOTIDE SEQUENCE [LARGE SCALE GENOMIC DNA]</scope>
    <source>
        <strain evidence="1 2">YN101</strain>
    </source>
</reference>
<sequence>MANKHQQKSSDAERYRLAGTIARLVNEGSSNDVRVFYGDRLVCASYDRGRTLVLNSASREGLGLIETIQRVWNAAVRARKARQAGTE</sequence>
<dbReference type="Proteomes" id="UP000315995">
    <property type="component" value="Chromosome"/>
</dbReference>
<dbReference type="EMBL" id="CP041186">
    <property type="protein sequence ID" value="QDG51588.1"/>
    <property type="molecule type" value="Genomic_DNA"/>
</dbReference>
<keyword evidence="2" id="KW-1185">Reference proteome</keyword>